<feature type="chain" id="PRO_5004578220" description="NlpC/P60 domain-containing protein" evidence="6">
    <location>
        <begin position="21"/>
        <end position="173"/>
    </location>
</feature>
<name>T0JRV7_9BACT</name>
<gene>
    <name evidence="8" type="ORF">M947_06360</name>
</gene>
<comment type="similarity">
    <text evidence="1">Belongs to the peptidase C40 family.</text>
</comment>
<evidence type="ECO:0000256" key="3">
    <source>
        <dbReference type="ARBA" id="ARBA00022729"/>
    </source>
</evidence>
<protein>
    <recommendedName>
        <fullName evidence="7">NlpC/P60 domain-containing protein</fullName>
    </recommendedName>
</protein>
<dbReference type="SUPFAM" id="SSF54001">
    <property type="entry name" value="Cysteine proteinases"/>
    <property type="match status" value="1"/>
</dbReference>
<evidence type="ECO:0000256" key="5">
    <source>
        <dbReference type="ARBA" id="ARBA00022807"/>
    </source>
</evidence>
<reference evidence="8 9" key="1">
    <citation type="submission" date="2013-07" db="EMBL/GenBank/DDBJ databases">
        <title>Sulfurimonas hongkongensis AST-10 Genome Sequencing.</title>
        <authorList>
            <person name="Cai L."/>
            <person name="Zhang T."/>
        </authorList>
    </citation>
    <scope>NUCLEOTIDE SEQUENCE [LARGE SCALE GENOMIC DNA]</scope>
    <source>
        <strain evidence="8 9">AST-10</strain>
    </source>
</reference>
<evidence type="ECO:0000256" key="6">
    <source>
        <dbReference type="SAM" id="SignalP"/>
    </source>
</evidence>
<dbReference type="Gene3D" id="3.90.1720.10">
    <property type="entry name" value="endopeptidase domain like (from Nostoc punctiforme)"/>
    <property type="match status" value="1"/>
</dbReference>
<dbReference type="PANTHER" id="PTHR47360:SF1">
    <property type="entry name" value="ENDOPEPTIDASE NLPC-RELATED"/>
    <property type="match status" value="1"/>
</dbReference>
<dbReference type="EMBL" id="AUPZ01000007">
    <property type="protein sequence ID" value="EQB39612.1"/>
    <property type="molecule type" value="Genomic_DNA"/>
</dbReference>
<dbReference type="AlphaFoldDB" id="T0JRV7"/>
<evidence type="ECO:0000259" key="7">
    <source>
        <dbReference type="PROSITE" id="PS51935"/>
    </source>
</evidence>
<feature type="signal peptide" evidence="6">
    <location>
        <begin position="1"/>
        <end position="20"/>
    </location>
</feature>
<dbReference type="RefSeq" id="WP_021287535.1">
    <property type="nucleotide sequence ID" value="NZ_AUPZ01000007.1"/>
</dbReference>
<dbReference type="PROSITE" id="PS51935">
    <property type="entry name" value="NLPC_P60"/>
    <property type="match status" value="1"/>
</dbReference>
<dbReference type="Proteomes" id="UP000015520">
    <property type="component" value="Unassembled WGS sequence"/>
</dbReference>
<dbReference type="eggNOG" id="COG0791">
    <property type="taxonomic scope" value="Bacteria"/>
</dbReference>
<comment type="caution">
    <text evidence="8">The sequence shown here is derived from an EMBL/GenBank/DDBJ whole genome shotgun (WGS) entry which is preliminary data.</text>
</comment>
<proteinExistence type="inferred from homology"/>
<dbReference type="GO" id="GO:0008234">
    <property type="term" value="F:cysteine-type peptidase activity"/>
    <property type="evidence" value="ECO:0007669"/>
    <property type="project" value="UniProtKB-KW"/>
</dbReference>
<dbReference type="PROSITE" id="PS51257">
    <property type="entry name" value="PROKAR_LIPOPROTEIN"/>
    <property type="match status" value="1"/>
</dbReference>
<dbReference type="InterPro" id="IPR052062">
    <property type="entry name" value="Murein_DD/LD_carboxypeptidase"/>
</dbReference>
<dbReference type="GO" id="GO:0006508">
    <property type="term" value="P:proteolysis"/>
    <property type="evidence" value="ECO:0007669"/>
    <property type="project" value="UniProtKB-KW"/>
</dbReference>
<evidence type="ECO:0000256" key="1">
    <source>
        <dbReference type="ARBA" id="ARBA00007074"/>
    </source>
</evidence>
<keyword evidence="2" id="KW-0645">Protease</keyword>
<dbReference type="PANTHER" id="PTHR47360">
    <property type="entry name" value="MUREIN DD-ENDOPEPTIDASE MEPS/MUREIN LD-CARBOXYPEPTIDASE"/>
    <property type="match status" value="1"/>
</dbReference>
<dbReference type="Pfam" id="PF00877">
    <property type="entry name" value="NLPC_P60"/>
    <property type="match status" value="1"/>
</dbReference>
<dbReference type="OrthoDB" id="9807055at2"/>
<feature type="domain" description="NlpC/P60" evidence="7">
    <location>
        <begin position="51"/>
        <end position="172"/>
    </location>
</feature>
<evidence type="ECO:0000256" key="4">
    <source>
        <dbReference type="ARBA" id="ARBA00022801"/>
    </source>
</evidence>
<accession>T0JRV7</accession>
<keyword evidence="5" id="KW-0788">Thiol protease</keyword>
<dbReference type="PATRIC" id="fig|1172190.3.peg.1234"/>
<keyword evidence="3 6" id="KW-0732">Signal</keyword>
<evidence type="ECO:0000313" key="9">
    <source>
        <dbReference type="Proteomes" id="UP000015520"/>
    </source>
</evidence>
<dbReference type="STRING" id="1172190.M947_06360"/>
<organism evidence="8 9">
    <name type="scientific">Sulfurimonas hongkongensis</name>
    <dbReference type="NCBI Taxonomy" id="1172190"/>
    <lineage>
        <taxon>Bacteria</taxon>
        <taxon>Pseudomonadati</taxon>
        <taxon>Campylobacterota</taxon>
        <taxon>Epsilonproteobacteria</taxon>
        <taxon>Campylobacterales</taxon>
        <taxon>Sulfurimonadaceae</taxon>
        <taxon>Sulfurimonas</taxon>
    </lineage>
</organism>
<evidence type="ECO:0000256" key="2">
    <source>
        <dbReference type="ARBA" id="ARBA00022670"/>
    </source>
</evidence>
<dbReference type="InterPro" id="IPR038765">
    <property type="entry name" value="Papain-like_cys_pep_sf"/>
</dbReference>
<dbReference type="InterPro" id="IPR000064">
    <property type="entry name" value="NLP_P60_dom"/>
</dbReference>
<evidence type="ECO:0000313" key="8">
    <source>
        <dbReference type="EMBL" id="EQB39612.1"/>
    </source>
</evidence>
<keyword evidence="4" id="KW-0378">Hydrolase</keyword>
<keyword evidence="9" id="KW-1185">Reference proteome</keyword>
<sequence>MAKCLLFVVLSIFLLSGCSAKQLYKAPKTSKSLNLTIVKKVIPEYKPSQKNWITTALYEEYKKWYRTPYEYGGFDSSGLDCSSLVQNIYKGAFNIDLPRTTKDQAKKGYLVGRASVREGDLVFFKTGFKDRHAGIIIEKDKFIHTSTKRGVSISSLNNPYWRDKYWQTRRILP</sequence>